<accession>A0A8T2NCX8</accession>
<gene>
    <name evidence="1" type="ORF">JZ751_028336</name>
</gene>
<proteinExistence type="predicted"/>
<protein>
    <submittedName>
        <fullName evidence="1">Uncharacterized protein</fullName>
    </submittedName>
</protein>
<sequence>MPPPGLHLAAECYYTPVIKKAVRKRAQTAPSVTDGDSGWNSCRFSQHFESCRG</sequence>
<dbReference type="EMBL" id="JAFBMS010000082">
    <property type="protein sequence ID" value="KAG9337686.1"/>
    <property type="molecule type" value="Genomic_DNA"/>
</dbReference>
<organism evidence="1 2">
    <name type="scientific">Albula glossodonta</name>
    <name type="common">roundjaw bonefish</name>
    <dbReference type="NCBI Taxonomy" id="121402"/>
    <lineage>
        <taxon>Eukaryota</taxon>
        <taxon>Metazoa</taxon>
        <taxon>Chordata</taxon>
        <taxon>Craniata</taxon>
        <taxon>Vertebrata</taxon>
        <taxon>Euteleostomi</taxon>
        <taxon>Actinopterygii</taxon>
        <taxon>Neopterygii</taxon>
        <taxon>Teleostei</taxon>
        <taxon>Albuliformes</taxon>
        <taxon>Albulidae</taxon>
        <taxon>Albula</taxon>
    </lineage>
</organism>
<evidence type="ECO:0000313" key="2">
    <source>
        <dbReference type="Proteomes" id="UP000824540"/>
    </source>
</evidence>
<dbReference type="AlphaFoldDB" id="A0A8T2NCX8"/>
<keyword evidence="2" id="KW-1185">Reference proteome</keyword>
<reference evidence="1" key="1">
    <citation type="thesis" date="2021" institute="BYU ScholarsArchive" country="Provo, UT, USA">
        <title>Applications of and Algorithms for Genome Assembly and Genomic Analyses with an Emphasis on Marine Teleosts.</title>
        <authorList>
            <person name="Pickett B.D."/>
        </authorList>
    </citation>
    <scope>NUCLEOTIDE SEQUENCE</scope>
    <source>
        <strain evidence="1">HI-2016</strain>
    </source>
</reference>
<comment type="caution">
    <text evidence="1">The sequence shown here is derived from an EMBL/GenBank/DDBJ whole genome shotgun (WGS) entry which is preliminary data.</text>
</comment>
<evidence type="ECO:0000313" key="1">
    <source>
        <dbReference type="EMBL" id="KAG9337686.1"/>
    </source>
</evidence>
<name>A0A8T2NCX8_9TELE</name>
<dbReference type="Proteomes" id="UP000824540">
    <property type="component" value="Unassembled WGS sequence"/>
</dbReference>